<evidence type="ECO:0000313" key="3">
    <source>
        <dbReference type="Proteomes" id="UP000593594"/>
    </source>
</evidence>
<dbReference type="InterPro" id="IPR029068">
    <property type="entry name" value="Glyas_Bleomycin-R_OHBP_Dase"/>
</dbReference>
<dbReference type="InterPro" id="IPR004360">
    <property type="entry name" value="Glyas_Fos-R_dOase_dom"/>
</dbReference>
<accession>A0A7S8C125</accession>
<organism evidence="2 3">
    <name type="scientific">Kaustia mangrovi</name>
    <dbReference type="NCBI Taxonomy" id="2593653"/>
    <lineage>
        <taxon>Bacteria</taxon>
        <taxon>Pseudomonadati</taxon>
        <taxon>Pseudomonadota</taxon>
        <taxon>Alphaproteobacteria</taxon>
        <taxon>Hyphomicrobiales</taxon>
        <taxon>Parvibaculaceae</taxon>
        <taxon>Kaustia</taxon>
    </lineage>
</organism>
<sequence>MKRLHVHVSVEDLDQSVRFYTTLFAAEPSVVKPDYAKWMLDDPRVNFAISRRGQAVGVEHLGIQVETEAELTEVYGRLARADRPVVEEPATVCCYANSDKQWIADPQGVAWETFLTHGESTVYGKDGALDRLDAACCEPPAIAAASRGACGCGPSASDTGGGS</sequence>
<dbReference type="PANTHER" id="PTHR41294:SF1">
    <property type="entry name" value="CADMIUM-INDUCED PROTEIN CADI"/>
    <property type="match status" value="1"/>
</dbReference>
<proteinExistence type="predicted"/>
<name>A0A7S8C125_9HYPH</name>
<dbReference type="Gene3D" id="3.10.180.10">
    <property type="entry name" value="2,3-Dihydroxybiphenyl 1,2-Dioxygenase, domain 1"/>
    <property type="match status" value="1"/>
</dbReference>
<dbReference type="PANTHER" id="PTHR41294">
    <property type="entry name" value="CADMIUM-INDUCED PROTEIN CADI"/>
    <property type="match status" value="1"/>
</dbReference>
<dbReference type="GO" id="GO:0046686">
    <property type="term" value="P:response to cadmium ion"/>
    <property type="evidence" value="ECO:0007669"/>
    <property type="project" value="TreeGrafter"/>
</dbReference>
<evidence type="ECO:0000313" key="2">
    <source>
        <dbReference type="EMBL" id="QPC41396.1"/>
    </source>
</evidence>
<dbReference type="Pfam" id="PF00903">
    <property type="entry name" value="Glyoxalase"/>
    <property type="match status" value="1"/>
</dbReference>
<feature type="domain" description="VOC" evidence="1">
    <location>
        <begin position="2"/>
        <end position="116"/>
    </location>
</feature>
<dbReference type="InterPro" id="IPR037523">
    <property type="entry name" value="VOC_core"/>
</dbReference>
<gene>
    <name evidence="2" type="ORF">HW532_00750</name>
</gene>
<keyword evidence="3" id="KW-1185">Reference proteome</keyword>
<protein>
    <submittedName>
        <fullName evidence="2">VOC family protein</fullName>
    </submittedName>
</protein>
<evidence type="ECO:0000259" key="1">
    <source>
        <dbReference type="PROSITE" id="PS51819"/>
    </source>
</evidence>
<dbReference type="InterPro" id="IPR049789">
    <property type="entry name" value="ArsI/CadI-like"/>
</dbReference>
<dbReference type="SUPFAM" id="SSF54593">
    <property type="entry name" value="Glyoxalase/Bleomycin resistance protein/Dihydroxybiphenyl dioxygenase"/>
    <property type="match status" value="1"/>
</dbReference>
<dbReference type="InterPro" id="IPR052393">
    <property type="entry name" value="Cadmium-induced_rsp"/>
</dbReference>
<dbReference type="EMBL" id="CP058214">
    <property type="protein sequence ID" value="QPC41396.1"/>
    <property type="molecule type" value="Genomic_DNA"/>
</dbReference>
<reference evidence="2 3" key="1">
    <citation type="submission" date="2020-06" db="EMBL/GenBank/DDBJ databases">
        <title>Genome sequence of 2 isolates from Red Sea Mangroves.</title>
        <authorList>
            <person name="Sefrji F."/>
            <person name="Michoud G."/>
            <person name="Merlino G."/>
            <person name="Daffonchio D."/>
        </authorList>
    </citation>
    <scope>NUCLEOTIDE SEQUENCE [LARGE SCALE GENOMIC DNA]</scope>
    <source>
        <strain evidence="2 3">R1DC25</strain>
    </source>
</reference>
<dbReference type="PROSITE" id="PS51819">
    <property type="entry name" value="VOC"/>
    <property type="match status" value="1"/>
</dbReference>
<dbReference type="AlphaFoldDB" id="A0A7S8C125"/>
<dbReference type="RefSeq" id="WP_213162614.1">
    <property type="nucleotide sequence ID" value="NZ_CP058214.1"/>
</dbReference>
<dbReference type="NCBIfam" id="NF041414">
    <property type="entry name" value="ArsI_CadI_VOC"/>
    <property type="match status" value="1"/>
</dbReference>
<dbReference type="Proteomes" id="UP000593594">
    <property type="component" value="Chromosome"/>
</dbReference>
<dbReference type="KEGG" id="kmn:HW532_00750"/>